<dbReference type="Gene3D" id="2.60.120.10">
    <property type="entry name" value="Jelly Rolls"/>
    <property type="match status" value="1"/>
</dbReference>
<comment type="subcellular location">
    <subcellularLocation>
        <location evidence="1">Membrane</location>
    </subcellularLocation>
</comment>
<feature type="domain" description="DOMON" evidence="9">
    <location>
        <begin position="240"/>
        <end position="362"/>
    </location>
</feature>
<evidence type="ECO:0000256" key="5">
    <source>
        <dbReference type="ARBA" id="ARBA00022989"/>
    </source>
</evidence>
<feature type="transmembrane region" description="Helical" evidence="8">
    <location>
        <begin position="423"/>
        <end position="446"/>
    </location>
</feature>
<dbReference type="InterPro" id="IPR015920">
    <property type="entry name" value="Cellobiose_DH-like_cyt"/>
</dbReference>
<dbReference type="Pfam" id="PF06172">
    <property type="entry name" value="Cupin_5"/>
    <property type="match status" value="1"/>
</dbReference>
<dbReference type="PROSITE" id="PS50939">
    <property type="entry name" value="CYTOCHROME_B561"/>
    <property type="match status" value="1"/>
</dbReference>
<feature type="compositionally biased region" description="Low complexity" evidence="7">
    <location>
        <begin position="45"/>
        <end position="61"/>
    </location>
</feature>
<evidence type="ECO:0000256" key="7">
    <source>
        <dbReference type="SAM" id="MobiDB-lite"/>
    </source>
</evidence>
<dbReference type="SUPFAM" id="SSF51182">
    <property type="entry name" value="RmlC-like cupins"/>
    <property type="match status" value="1"/>
</dbReference>
<feature type="domain" description="Cytochrome b561" evidence="10">
    <location>
        <begin position="389"/>
        <end position="578"/>
    </location>
</feature>
<accession>A0A8H4RIL6</accession>
<dbReference type="SMART" id="SM00664">
    <property type="entry name" value="DoH"/>
    <property type="match status" value="1"/>
</dbReference>
<sequence length="626" mass="68010">MAPELHPFYHPSPETPESPKFQSLISALQLEPHIEGGFFAETDRSTSTVPSPFPTSKSTTTDFVDQRPRFSPEVRNASTTIFYLLTPSGPQGGFHRNKGRTVHTLHRGRGRYVIIHADEEGAKKRIETFVVGQDVEKGERLQWIVDGGKYKASFLLPDEEGSSESEGLLISETVVPGFEYCDHDFLSSEGLEELLGSGNISNVSTQRGRILAHESQILEALFSATTSAVDTSTAEGFVASDQSIEFTLQIPSGNDNDLYFTMSGPSSASWIAVGMGSDKMDNSLMIMMYSDPTGKNVTLSPRLSYGHVEPSYSSNITTQAFGGTTIANGRMIAFAKCSNCQSWKGGSIDRNNTAAKFIWANGPSGSLSTSDVSAGIKRHALYGVFEMDLTKAIGPPIVPNPNTVSSAATKQDSNQTDHDFSSALHACVMILAFVGLMPIGLLILRVMDSVKWHGWNQALSTVLALIGVLLGVYISTMYNRSKGFTSAHQIIGLVVTLLMIGQFVLGFLHHRMYKKTQRPTGLAPIHVWLGRVVIPLGIANGFLGFPLALNPQLNWAMLAMVLLVVVVAGPLAFWRWRRNAQKAKTAYGVAAGGYSAEPWAMDSAEASRSNINLTDMTPLGYEPSRM</sequence>
<keyword evidence="2" id="KW-0813">Transport</keyword>
<comment type="caution">
    <text evidence="11">The sequence shown here is derived from an EMBL/GenBank/DDBJ whole genome shotgun (WGS) entry which is preliminary data.</text>
</comment>
<evidence type="ECO:0000259" key="9">
    <source>
        <dbReference type="PROSITE" id="PS50836"/>
    </source>
</evidence>
<keyword evidence="6 8" id="KW-0472">Membrane</keyword>
<dbReference type="InterPro" id="IPR006593">
    <property type="entry name" value="Cyt_b561/ferric_Rdtase_TM"/>
</dbReference>
<evidence type="ECO:0000259" key="10">
    <source>
        <dbReference type="PROSITE" id="PS50939"/>
    </source>
</evidence>
<dbReference type="CDD" id="cd06121">
    <property type="entry name" value="cupin_YML079wp"/>
    <property type="match status" value="1"/>
</dbReference>
<evidence type="ECO:0000256" key="8">
    <source>
        <dbReference type="SAM" id="Phobius"/>
    </source>
</evidence>
<dbReference type="EMBL" id="JAAMPI010000607">
    <property type="protein sequence ID" value="KAF4629956.1"/>
    <property type="molecule type" value="Genomic_DNA"/>
</dbReference>
<dbReference type="Gene3D" id="1.20.120.1770">
    <property type="match status" value="1"/>
</dbReference>
<dbReference type="AlphaFoldDB" id="A0A8H4RIL6"/>
<dbReference type="PROSITE" id="PS50836">
    <property type="entry name" value="DOMON"/>
    <property type="match status" value="1"/>
</dbReference>
<evidence type="ECO:0000256" key="3">
    <source>
        <dbReference type="ARBA" id="ARBA00022692"/>
    </source>
</evidence>
<evidence type="ECO:0000256" key="2">
    <source>
        <dbReference type="ARBA" id="ARBA00022448"/>
    </source>
</evidence>
<keyword evidence="12" id="KW-1185">Reference proteome</keyword>
<name>A0A8H4RIL6_9HELO</name>
<feature type="transmembrane region" description="Helical" evidence="8">
    <location>
        <begin position="555"/>
        <end position="574"/>
    </location>
</feature>
<protein>
    <recommendedName>
        <fullName evidence="13">Cytochrome b561 domain-containing protein</fullName>
    </recommendedName>
</protein>
<evidence type="ECO:0000256" key="6">
    <source>
        <dbReference type="ARBA" id="ARBA00023136"/>
    </source>
</evidence>
<dbReference type="OrthoDB" id="19261at2759"/>
<feature type="region of interest" description="Disordered" evidence="7">
    <location>
        <begin position="42"/>
        <end position="62"/>
    </location>
</feature>
<dbReference type="SUPFAM" id="SSF49344">
    <property type="entry name" value="CBD9-like"/>
    <property type="match status" value="1"/>
</dbReference>
<keyword evidence="4" id="KW-0249">Electron transport</keyword>
<evidence type="ECO:0000313" key="11">
    <source>
        <dbReference type="EMBL" id="KAF4629956.1"/>
    </source>
</evidence>
<feature type="transmembrane region" description="Helical" evidence="8">
    <location>
        <begin position="458"/>
        <end position="478"/>
    </location>
</feature>
<feature type="transmembrane region" description="Helical" evidence="8">
    <location>
        <begin position="528"/>
        <end position="549"/>
    </location>
</feature>
<dbReference type="Pfam" id="PF03188">
    <property type="entry name" value="Cytochrom_B561"/>
    <property type="match status" value="1"/>
</dbReference>
<organism evidence="11 12">
    <name type="scientific">Cudoniella acicularis</name>
    <dbReference type="NCBI Taxonomy" id="354080"/>
    <lineage>
        <taxon>Eukaryota</taxon>
        <taxon>Fungi</taxon>
        <taxon>Dikarya</taxon>
        <taxon>Ascomycota</taxon>
        <taxon>Pezizomycotina</taxon>
        <taxon>Leotiomycetes</taxon>
        <taxon>Helotiales</taxon>
        <taxon>Tricladiaceae</taxon>
        <taxon>Cudoniella</taxon>
    </lineage>
</organism>
<dbReference type="Proteomes" id="UP000566819">
    <property type="component" value="Unassembled WGS sequence"/>
</dbReference>
<reference evidence="11 12" key="1">
    <citation type="submission" date="2020-03" db="EMBL/GenBank/DDBJ databases">
        <title>Draft Genome Sequence of Cudoniella acicularis.</title>
        <authorList>
            <person name="Buettner E."/>
            <person name="Kellner H."/>
        </authorList>
    </citation>
    <scope>NUCLEOTIDE SEQUENCE [LARGE SCALE GENOMIC DNA]</scope>
    <source>
        <strain evidence="11 12">DSM 108380</strain>
    </source>
</reference>
<dbReference type="InterPro" id="IPR009327">
    <property type="entry name" value="Cupin_DUF985"/>
</dbReference>
<dbReference type="InterPro" id="IPR005018">
    <property type="entry name" value="DOMON_domain"/>
</dbReference>
<dbReference type="InterPro" id="IPR011051">
    <property type="entry name" value="RmlC_Cupin_sf"/>
</dbReference>
<evidence type="ECO:0000256" key="4">
    <source>
        <dbReference type="ARBA" id="ARBA00022982"/>
    </source>
</evidence>
<dbReference type="GO" id="GO:0016020">
    <property type="term" value="C:membrane"/>
    <property type="evidence" value="ECO:0007669"/>
    <property type="project" value="UniProtKB-SubCell"/>
</dbReference>
<dbReference type="PANTHER" id="PTHR47797">
    <property type="entry name" value="DEHYDROGENASE, PUTATIVE (AFU_ORTHOLOGUE AFUA_8G05805)-RELATED"/>
    <property type="match status" value="1"/>
</dbReference>
<feature type="transmembrane region" description="Helical" evidence="8">
    <location>
        <begin position="490"/>
        <end position="508"/>
    </location>
</feature>
<evidence type="ECO:0000313" key="12">
    <source>
        <dbReference type="Proteomes" id="UP000566819"/>
    </source>
</evidence>
<keyword evidence="3 8" id="KW-0812">Transmembrane</keyword>
<evidence type="ECO:0000256" key="1">
    <source>
        <dbReference type="ARBA" id="ARBA00004370"/>
    </source>
</evidence>
<gene>
    <name evidence="11" type="ORF">G7Y89_g8182</name>
</gene>
<dbReference type="CDD" id="cd08760">
    <property type="entry name" value="Cyt_b561_FRRS1_like"/>
    <property type="match status" value="1"/>
</dbReference>
<dbReference type="SMART" id="SM00665">
    <property type="entry name" value="B561"/>
    <property type="match status" value="1"/>
</dbReference>
<dbReference type="Pfam" id="PF16010">
    <property type="entry name" value="CDH-cyt"/>
    <property type="match status" value="1"/>
</dbReference>
<proteinExistence type="predicted"/>
<dbReference type="Gene3D" id="2.60.40.1210">
    <property type="entry name" value="Cellobiose dehydrogenase, cytochrome domain"/>
    <property type="match status" value="1"/>
</dbReference>
<dbReference type="InterPro" id="IPR014710">
    <property type="entry name" value="RmlC-like_jellyroll"/>
</dbReference>
<keyword evidence="5 8" id="KW-1133">Transmembrane helix</keyword>
<dbReference type="CDD" id="cd09630">
    <property type="entry name" value="CDH_like_cytochrome"/>
    <property type="match status" value="1"/>
</dbReference>
<dbReference type="PANTHER" id="PTHR47797:SF1">
    <property type="entry name" value="CYTOCHROME B561 DOMAIN-CONTAINING PROTEIN-RELATED"/>
    <property type="match status" value="1"/>
</dbReference>
<evidence type="ECO:0008006" key="13">
    <source>
        <dbReference type="Google" id="ProtNLM"/>
    </source>
</evidence>